<dbReference type="OrthoDB" id="4234970at2"/>
<organism evidence="1 2">
    <name type="scientific">Nonomuraea diastatica</name>
    <dbReference type="NCBI Taxonomy" id="1848329"/>
    <lineage>
        <taxon>Bacteria</taxon>
        <taxon>Bacillati</taxon>
        <taxon>Actinomycetota</taxon>
        <taxon>Actinomycetes</taxon>
        <taxon>Streptosporangiales</taxon>
        <taxon>Streptosporangiaceae</taxon>
        <taxon>Nonomuraea</taxon>
    </lineage>
</organism>
<sequence length="233" mass="26186">MAGGFMSELLDYEARYLAMLDELTNCSEVKILYEERGPIEEMIGDASETFELIADEEGVHLDPTLHRTFLRFEGLSSHWAIERPGLYLTGEFSIRHIGAAMLTVGAELATDDTPEEERRVYSELRVFDEHPRGGGGTLAGLRISPGMSSPEVWYFDGPHGAFKLNLGYDEYLDALLVTKGVYGWQHLYTDVSLGDIDFLAAAEAMEAMLDVFPELFPDHDYAPFHQRLAERRG</sequence>
<comment type="caution">
    <text evidence="1">The sequence shown here is derived from an EMBL/GenBank/DDBJ whole genome shotgun (WGS) entry which is preliminary data.</text>
</comment>
<evidence type="ECO:0000313" key="1">
    <source>
        <dbReference type="EMBL" id="TDD16056.1"/>
    </source>
</evidence>
<proteinExistence type="predicted"/>
<dbReference type="EMBL" id="SMKP01000113">
    <property type="protein sequence ID" value="TDD16056.1"/>
    <property type="molecule type" value="Genomic_DNA"/>
</dbReference>
<protein>
    <submittedName>
        <fullName evidence="1">Uncharacterized protein</fullName>
    </submittedName>
</protein>
<reference evidence="1 2" key="1">
    <citation type="submission" date="2019-03" db="EMBL/GenBank/DDBJ databases">
        <title>Draft genome sequences of novel Actinobacteria.</title>
        <authorList>
            <person name="Sahin N."/>
            <person name="Ay H."/>
            <person name="Saygin H."/>
        </authorList>
    </citation>
    <scope>NUCLEOTIDE SEQUENCE [LARGE SCALE GENOMIC DNA]</scope>
    <source>
        <strain evidence="1 2">KC712</strain>
    </source>
</reference>
<name>A0A4V2YDN4_9ACTN</name>
<evidence type="ECO:0000313" key="2">
    <source>
        <dbReference type="Proteomes" id="UP000294543"/>
    </source>
</evidence>
<dbReference type="Proteomes" id="UP000294543">
    <property type="component" value="Unassembled WGS sequence"/>
</dbReference>
<accession>A0A4V2YDN4</accession>
<keyword evidence="2" id="KW-1185">Reference proteome</keyword>
<dbReference type="AlphaFoldDB" id="A0A4V2YDN4"/>
<gene>
    <name evidence="1" type="ORF">E1294_32610</name>
</gene>